<protein>
    <submittedName>
        <fullName evidence="2">Uncharacterized protein</fullName>
    </submittedName>
</protein>
<organism evidence="2 3">
    <name type="scientific">Halostreptopolyspora alba</name>
    <dbReference type="NCBI Taxonomy" id="2487137"/>
    <lineage>
        <taxon>Bacteria</taxon>
        <taxon>Bacillati</taxon>
        <taxon>Actinomycetota</taxon>
        <taxon>Actinomycetes</taxon>
        <taxon>Streptosporangiales</taxon>
        <taxon>Nocardiopsidaceae</taxon>
        <taxon>Halostreptopolyspora</taxon>
    </lineage>
</organism>
<keyword evidence="3" id="KW-1185">Reference proteome</keyword>
<sequence>MVTDRHDDEGGQGSAFGDSRPLADRRSQRSDPFPEPGDEFAGEHAPSETDPAAWSPRQSVRDNRPEWPTRA</sequence>
<dbReference type="EMBL" id="RJMB01000002">
    <property type="protein sequence ID" value="RNL86990.1"/>
    <property type="molecule type" value="Genomic_DNA"/>
</dbReference>
<dbReference type="Proteomes" id="UP000269198">
    <property type="component" value="Unassembled WGS sequence"/>
</dbReference>
<gene>
    <name evidence="2" type="ORF">EFW17_03810</name>
</gene>
<name>A0A3N0EGH6_9ACTN</name>
<comment type="caution">
    <text evidence="2">The sequence shown here is derived from an EMBL/GenBank/DDBJ whole genome shotgun (WGS) entry which is preliminary data.</text>
</comment>
<evidence type="ECO:0000256" key="1">
    <source>
        <dbReference type="SAM" id="MobiDB-lite"/>
    </source>
</evidence>
<dbReference type="AlphaFoldDB" id="A0A3N0EGH6"/>
<evidence type="ECO:0000313" key="3">
    <source>
        <dbReference type="Proteomes" id="UP000269198"/>
    </source>
</evidence>
<evidence type="ECO:0000313" key="2">
    <source>
        <dbReference type="EMBL" id="RNL86990.1"/>
    </source>
</evidence>
<proteinExistence type="predicted"/>
<feature type="compositionally biased region" description="Basic and acidic residues" evidence="1">
    <location>
        <begin position="59"/>
        <end position="71"/>
    </location>
</feature>
<accession>A0A3N0EGH6</accession>
<dbReference type="RefSeq" id="WP_123199818.1">
    <property type="nucleotide sequence ID" value="NZ_RJMB01000002.1"/>
</dbReference>
<feature type="region of interest" description="Disordered" evidence="1">
    <location>
        <begin position="1"/>
        <end position="71"/>
    </location>
</feature>
<reference evidence="2 3" key="1">
    <citation type="submission" date="2018-11" db="EMBL/GenBank/DDBJ databases">
        <title>The genome draft of YIM 96095.</title>
        <authorList>
            <person name="Tang S.-K."/>
            <person name="Chunyu W.-X."/>
            <person name="Feng Y.-Z."/>
        </authorList>
    </citation>
    <scope>NUCLEOTIDE SEQUENCE [LARGE SCALE GENOMIC DNA]</scope>
    <source>
        <strain evidence="2 3">YIM 96095</strain>
    </source>
</reference>